<name>A0A7X6BEX0_9SPHN</name>
<organism evidence="1 2">
    <name type="scientific">Sphingomonas trueperi</name>
    <dbReference type="NCBI Taxonomy" id="53317"/>
    <lineage>
        <taxon>Bacteria</taxon>
        <taxon>Pseudomonadati</taxon>
        <taxon>Pseudomonadota</taxon>
        <taxon>Alphaproteobacteria</taxon>
        <taxon>Sphingomonadales</taxon>
        <taxon>Sphingomonadaceae</taxon>
        <taxon>Sphingomonas</taxon>
    </lineage>
</organism>
<evidence type="ECO:0000313" key="1">
    <source>
        <dbReference type="EMBL" id="NJC00099.1"/>
    </source>
</evidence>
<comment type="caution">
    <text evidence="1">The sequence shown here is derived from an EMBL/GenBank/DDBJ whole genome shotgun (WGS) entry which is preliminary data.</text>
</comment>
<sequence>MRPNMTLSLVGATVAEPTTLVRELAHPLADSIVLPAKRLILPR</sequence>
<protein>
    <submittedName>
        <fullName evidence="1">Uncharacterized protein</fullName>
    </submittedName>
</protein>
<proteinExistence type="predicted"/>
<dbReference type="Proteomes" id="UP000531251">
    <property type="component" value="Unassembled WGS sequence"/>
</dbReference>
<evidence type="ECO:0000313" key="2">
    <source>
        <dbReference type="Proteomes" id="UP000531251"/>
    </source>
</evidence>
<accession>A0A7X6BEX0</accession>
<gene>
    <name evidence="1" type="ORF">GGR89_004454</name>
</gene>
<keyword evidence="2" id="KW-1185">Reference proteome</keyword>
<feature type="non-terminal residue" evidence="1">
    <location>
        <position position="43"/>
    </location>
</feature>
<dbReference type="EMBL" id="JAATJB010000035">
    <property type="protein sequence ID" value="NJC00099.1"/>
    <property type="molecule type" value="Genomic_DNA"/>
</dbReference>
<dbReference type="AlphaFoldDB" id="A0A7X6BEX0"/>
<reference evidence="1 2" key="1">
    <citation type="submission" date="2020-03" db="EMBL/GenBank/DDBJ databases">
        <title>Genomic Encyclopedia of Type Strains, Phase IV (KMG-IV): sequencing the most valuable type-strain genomes for metagenomic binning, comparative biology and taxonomic classification.</title>
        <authorList>
            <person name="Goeker M."/>
        </authorList>
    </citation>
    <scope>NUCLEOTIDE SEQUENCE [LARGE SCALE GENOMIC DNA]</scope>
    <source>
        <strain evidence="1 2">DSM 7225</strain>
    </source>
</reference>